<dbReference type="HOGENOM" id="CLU_3197993_0_0_9"/>
<name>C4ILP6_CLOBU</name>
<organism evidence="1 2">
    <name type="scientific">Clostridium butyricum E4 str. BoNT E BL5262</name>
    <dbReference type="NCBI Taxonomy" id="632245"/>
    <lineage>
        <taxon>Bacteria</taxon>
        <taxon>Bacillati</taxon>
        <taxon>Bacillota</taxon>
        <taxon>Clostridia</taxon>
        <taxon>Eubacteriales</taxon>
        <taxon>Clostridiaceae</taxon>
        <taxon>Clostridium</taxon>
    </lineage>
</organism>
<evidence type="ECO:0000313" key="1">
    <source>
        <dbReference type="EMBL" id="EEP52644.1"/>
    </source>
</evidence>
<proteinExistence type="predicted"/>
<keyword evidence="2" id="KW-1185">Reference proteome</keyword>
<gene>
    <name evidence="1" type="ORF">CLP_0074</name>
</gene>
<comment type="caution">
    <text evidence="1">The sequence shown here is derived from an EMBL/GenBank/DDBJ whole genome shotgun (WGS) entry which is preliminary data.</text>
</comment>
<evidence type="ECO:0000313" key="2">
    <source>
        <dbReference type="Proteomes" id="UP000003081"/>
    </source>
</evidence>
<dbReference type="EMBL" id="ACOM01000007">
    <property type="protein sequence ID" value="EEP52644.1"/>
    <property type="molecule type" value="Genomic_DNA"/>
</dbReference>
<dbReference type="Proteomes" id="UP000003081">
    <property type="component" value="Unassembled WGS sequence"/>
</dbReference>
<reference evidence="1 2" key="1">
    <citation type="submission" date="2009-08" db="EMBL/GenBank/DDBJ databases">
        <authorList>
            <person name="Shrivastava S."/>
            <person name="Brinkac L.B."/>
            <person name="Brown J.L."/>
            <person name="Bruce D.B."/>
            <person name="Detter C."/>
            <person name="Green L.D."/>
            <person name="Munk C.A."/>
            <person name="Rogers Y.C."/>
            <person name="Tapia R."/>
            <person name="Sims D.R."/>
            <person name="Smith L.A."/>
            <person name="Smith T.J."/>
            <person name="Sutton G."/>
            <person name="Brettin T."/>
        </authorList>
    </citation>
    <scope>NUCLEOTIDE SEQUENCE [LARGE SCALE GENOMIC DNA]</scope>
    <source>
        <strain evidence="2">E4 str. BoNT E BL5262</strain>
    </source>
</reference>
<sequence length="45" mass="5205">MQKYCHVLPAINNCIIQTLQRVDIFILVRFGGGLSARIKKYNQKI</sequence>
<accession>C4ILP6</accession>
<dbReference type="AlphaFoldDB" id="C4ILP6"/>
<protein>
    <submittedName>
        <fullName evidence="1">Uncharacterized protein</fullName>
    </submittedName>
</protein>